<protein>
    <submittedName>
        <fullName evidence="1">Uncharacterized protein</fullName>
    </submittedName>
</protein>
<accession>A0ACB9KPS3</accession>
<organism evidence="1 2">
    <name type="scientific">Bauhinia variegata</name>
    <name type="common">Purple orchid tree</name>
    <name type="synonym">Phanera variegata</name>
    <dbReference type="NCBI Taxonomy" id="167791"/>
    <lineage>
        <taxon>Eukaryota</taxon>
        <taxon>Viridiplantae</taxon>
        <taxon>Streptophyta</taxon>
        <taxon>Embryophyta</taxon>
        <taxon>Tracheophyta</taxon>
        <taxon>Spermatophyta</taxon>
        <taxon>Magnoliopsida</taxon>
        <taxon>eudicotyledons</taxon>
        <taxon>Gunneridae</taxon>
        <taxon>Pentapetalae</taxon>
        <taxon>rosids</taxon>
        <taxon>fabids</taxon>
        <taxon>Fabales</taxon>
        <taxon>Fabaceae</taxon>
        <taxon>Cercidoideae</taxon>
        <taxon>Cercideae</taxon>
        <taxon>Bauhiniinae</taxon>
        <taxon>Bauhinia</taxon>
    </lineage>
</organism>
<dbReference type="EMBL" id="CM039438">
    <property type="protein sequence ID" value="KAI4299281.1"/>
    <property type="molecule type" value="Genomic_DNA"/>
</dbReference>
<dbReference type="Proteomes" id="UP000828941">
    <property type="component" value="Chromosome 13"/>
</dbReference>
<keyword evidence="2" id="KW-1185">Reference proteome</keyword>
<sequence length="147" mass="16273">MRSIADLLKEGEGDDEESIEVNIEELKTGLSKVDSRMKNLPATAQVASQQGNYLAKCFNHMEEVEKNPELGSVEKGVIGLSPSGQFAPLGGERTAAQLPGDWVSIGHSSQWLWYSVCASKQVSWRTRALVVSDWTRRFTFGRDSSRI</sequence>
<proteinExistence type="predicted"/>
<gene>
    <name evidence="1" type="ORF">L6164_032755</name>
</gene>
<evidence type="ECO:0000313" key="2">
    <source>
        <dbReference type="Proteomes" id="UP000828941"/>
    </source>
</evidence>
<evidence type="ECO:0000313" key="1">
    <source>
        <dbReference type="EMBL" id="KAI4299281.1"/>
    </source>
</evidence>
<reference evidence="1 2" key="1">
    <citation type="journal article" date="2022" name="DNA Res.">
        <title>Chromosomal-level genome assembly of the orchid tree Bauhinia variegata (Leguminosae; Cercidoideae) supports the allotetraploid origin hypothesis of Bauhinia.</title>
        <authorList>
            <person name="Zhong Y."/>
            <person name="Chen Y."/>
            <person name="Zheng D."/>
            <person name="Pang J."/>
            <person name="Liu Y."/>
            <person name="Luo S."/>
            <person name="Meng S."/>
            <person name="Qian L."/>
            <person name="Wei D."/>
            <person name="Dai S."/>
            <person name="Zhou R."/>
        </authorList>
    </citation>
    <scope>NUCLEOTIDE SEQUENCE [LARGE SCALE GENOMIC DNA]</scope>
    <source>
        <strain evidence="1">BV-YZ2020</strain>
    </source>
</reference>
<name>A0ACB9KPS3_BAUVA</name>
<comment type="caution">
    <text evidence="1">The sequence shown here is derived from an EMBL/GenBank/DDBJ whole genome shotgun (WGS) entry which is preliminary data.</text>
</comment>